<evidence type="ECO:0000313" key="8">
    <source>
        <dbReference type="Proteomes" id="UP000501058"/>
    </source>
</evidence>
<feature type="transmembrane region" description="Helical" evidence="5">
    <location>
        <begin position="92"/>
        <end position="111"/>
    </location>
</feature>
<evidence type="ECO:0000256" key="4">
    <source>
        <dbReference type="ARBA" id="ARBA00023136"/>
    </source>
</evidence>
<dbReference type="PANTHER" id="PTHR39344">
    <property type="entry name" value="UPF0182 PROTEIN SLL1060"/>
    <property type="match status" value="1"/>
</dbReference>
<dbReference type="Proteomes" id="UP000501058">
    <property type="component" value="Chromosome"/>
</dbReference>
<feature type="region of interest" description="Disordered" evidence="6">
    <location>
        <begin position="859"/>
        <end position="893"/>
    </location>
</feature>
<accession>A0A6G7Y8Z6</accession>
<reference evidence="7 8" key="1">
    <citation type="submission" date="2020-03" db="EMBL/GenBank/DDBJ databases">
        <title>Propioniciclava sp. nov., isolated from Hydrophilus acuminatus.</title>
        <authorList>
            <person name="Hyun D.-W."/>
            <person name="Bae J.-W."/>
        </authorList>
    </citation>
    <scope>NUCLEOTIDE SEQUENCE [LARGE SCALE GENOMIC DNA]</scope>
    <source>
        <strain evidence="7 8">HDW11</strain>
    </source>
</reference>
<feature type="transmembrane region" description="Helical" evidence="5">
    <location>
        <begin position="266"/>
        <end position="286"/>
    </location>
</feature>
<organism evidence="7 8">
    <name type="scientific">Propioniciclava coleopterorum</name>
    <dbReference type="NCBI Taxonomy" id="2714937"/>
    <lineage>
        <taxon>Bacteria</taxon>
        <taxon>Bacillati</taxon>
        <taxon>Actinomycetota</taxon>
        <taxon>Actinomycetes</taxon>
        <taxon>Propionibacteriales</taxon>
        <taxon>Propionibacteriaceae</taxon>
        <taxon>Propioniciclava</taxon>
    </lineage>
</organism>
<feature type="transmembrane region" description="Helical" evidence="5">
    <location>
        <begin position="240"/>
        <end position="259"/>
    </location>
</feature>
<comment type="similarity">
    <text evidence="5">Belongs to the UPF0182 family.</text>
</comment>
<feature type="transmembrane region" description="Helical" evidence="5">
    <location>
        <begin position="149"/>
        <end position="177"/>
    </location>
</feature>
<dbReference type="AlphaFoldDB" id="A0A6G7Y8Z6"/>
<dbReference type="InterPro" id="IPR005372">
    <property type="entry name" value="UPF0182"/>
</dbReference>
<sequence length="943" mass="101932">MTAVILAVAIGLFLVFAAVWTEKLWFDFTGFTGVFTTQLVTHIALFVVAALVVGGLIGGNMAAAIRLRPKTRTRGVSAVLDRYRDLLESNRVPAVLIPAAVFGAMAGMSMSTQVMPVLAWLNRQPSGVVDPYFGLDTTFYMLDYPVIRLALSLLMSGLVFGLIAAAAVHFAVGNIGFGRERRATGNARGALVHLSLMGALILVVFGLQSLVDRYGLLLEQGSLFTGLQYTDGQARMTAQLVLAVISFIVAALFVANAFLNKTIVPAAGVVLMLVTSLILGMIYPMVVQTFQVKPNEPDREHDYIQAHLAATKDAYGIAGTQIEDYAAVTHVAPGQLKEDAAALPGIRLMDPQVVGPAFEQLQQVRGYYSFPEILDIDRYTIDGQETDVVVAARELSEEGIPDRNWNNLHTVYTHGHGFVSAYGNRRQGNGEPVWVTRDIPPVGEIEESQSRIYFGEKSNNFAIVGRAEGQAPIELDTPGGAQGGGEQYNEYDGAGGVPMGNLWGRLLFSTRFADLNILLSDRVNSESKILYDRTPKQRVEKVAPWLTVDQNLYPAIVDGRLVWIVDGYTTSSTYPNSQRVQLSQATSDTQSSVLGGQIDQPINYIRNSVKAVVDAYDGTVKLYAWDEADPLLRTFSAAFPGTVTPKNEISPDLLEHLRYPEDLFKVQRELLGRYHVSDPRVWYNGTDVWEVPIDPVQGNDRTKEPSYYLSIKWPGDDAPTFSQTAVFVPRSRQNLSAYLAVNADAASSDYGKLRILRMSDTQQIDGPGQTQNAITQNTAVAAELLPYQQNRGAASIKYGNLLTLPMGNGLLYVEPIYTERSGNAGAYPALTFVVVRFGEHVGIGNTLQEALDKVFAGDAGADTGELPAGQGGSSPPTPGTPTPPAPGPGGPVDEAAAVAAMQKAEQAFTEAEAALRNGDLAAYQAKTNEAKAALADALKQMGR</sequence>
<evidence type="ECO:0000256" key="1">
    <source>
        <dbReference type="ARBA" id="ARBA00022475"/>
    </source>
</evidence>
<comment type="caution">
    <text evidence="5">Lacks conserved residue(s) required for the propagation of feature annotation.</text>
</comment>
<evidence type="ECO:0000256" key="6">
    <source>
        <dbReference type="SAM" id="MobiDB-lite"/>
    </source>
</evidence>
<dbReference type="RefSeq" id="WP_166234361.1">
    <property type="nucleotide sequence ID" value="NZ_CP049865.1"/>
</dbReference>
<dbReference type="GO" id="GO:0005576">
    <property type="term" value="C:extracellular region"/>
    <property type="evidence" value="ECO:0007669"/>
    <property type="project" value="TreeGrafter"/>
</dbReference>
<feature type="transmembrane region" description="Helical" evidence="5">
    <location>
        <begin position="41"/>
        <end position="65"/>
    </location>
</feature>
<protein>
    <recommendedName>
        <fullName evidence="5">UPF0182 protein G7070_14760</fullName>
    </recommendedName>
</protein>
<dbReference type="GO" id="GO:0005886">
    <property type="term" value="C:plasma membrane"/>
    <property type="evidence" value="ECO:0007669"/>
    <property type="project" value="UniProtKB-SubCell"/>
</dbReference>
<dbReference type="Pfam" id="PF03699">
    <property type="entry name" value="UPF0182"/>
    <property type="match status" value="1"/>
</dbReference>
<dbReference type="PANTHER" id="PTHR39344:SF1">
    <property type="entry name" value="UPF0182 PROTEIN SLL1060"/>
    <property type="match status" value="1"/>
</dbReference>
<feature type="compositionally biased region" description="Pro residues" evidence="6">
    <location>
        <begin position="875"/>
        <end position="889"/>
    </location>
</feature>
<evidence type="ECO:0000256" key="3">
    <source>
        <dbReference type="ARBA" id="ARBA00022989"/>
    </source>
</evidence>
<comment type="subcellular location">
    <subcellularLocation>
        <location evidence="5">Cell membrane</location>
        <topology evidence="5">Multi-pass membrane protein</topology>
    </subcellularLocation>
</comment>
<feature type="transmembrane region" description="Helical" evidence="5">
    <location>
        <begin position="189"/>
        <end position="211"/>
    </location>
</feature>
<evidence type="ECO:0000256" key="2">
    <source>
        <dbReference type="ARBA" id="ARBA00022692"/>
    </source>
</evidence>
<keyword evidence="3 5" id="KW-1133">Transmembrane helix</keyword>
<proteinExistence type="inferred from homology"/>
<dbReference type="KEGG" id="prv:G7070_14760"/>
<evidence type="ECO:0000313" key="7">
    <source>
        <dbReference type="EMBL" id="QIK73292.1"/>
    </source>
</evidence>
<name>A0A6G7Y8Z6_9ACTN</name>
<dbReference type="EMBL" id="CP049865">
    <property type="protein sequence ID" value="QIK73292.1"/>
    <property type="molecule type" value="Genomic_DNA"/>
</dbReference>
<keyword evidence="4 5" id="KW-0472">Membrane</keyword>
<dbReference type="HAMAP" id="MF_01600">
    <property type="entry name" value="UPF0182"/>
    <property type="match status" value="1"/>
</dbReference>
<keyword evidence="2 5" id="KW-0812">Transmembrane</keyword>
<evidence type="ECO:0000256" key="5">
    <source>
        <dbReference type="HAMAP-Rule" id="MF_01600"/>
    </source>
</evidence>
<gene>
    <name evidence="7" type="ORF">G7070_14760</name>
</gene>
<keyword evidence="8" id="KW-1185">Reference proteome</keyword>
<keyword evidence="1 5" id="KW-1003">Cell membrane</keyword>